<evidence type="ECO:0000256" key="5">
    <source>
        <dbReference type="ARBA" id="ARBA00022822"/>
    </source>
</evidence>
<comment type="pathway">
    <text evidence="1 9">Amino-acid biosynthesis; L-tryptophan biosynthesis; L-tryptophan from chorismate: step 2/5.</text>
</comment>
<feature type="binding site" evidence="9">
    <location>
        <position position="115"/>
    </location>
    <ligand>
        <name>anthranilate</name>
        <dbReference type="ChEBI" id="CHEBI:16567"/>
        <label>1</label>
    </ligand>
</feature>
<protein>
    <recommendedName>
        <fullName evidence="9">Anthranilate phosphoribosyltransferase</fullName>
        <ecNumber evidence="9">2.4.2.18</ecNumber>
    </recommendedName>
</protein>
<dbReference type="Gene3D" id="3.40.1030.10">
    <property type="entry name" value="Nucleoside phosphorylase/phosphoribosyltransferase catalytic domain"/>
    <property type="match status" value="1"/>
</dbReference>
<dbReference type="NCBIfam" id="TIGR01245">
    <property type="entry name" value="trpD"/>
    <property type="match status" value="1"/>
</dbReference>
<keyword evidence="4 9" id="KW-0808">Transferase</keyword>
<feature type="binding site" evidence="9">
    <location>
        <begin position="94"/>
        <end position="97"/>
    </location>
    <ligand>
        <name>5-phospho-alpha-D-ribose 1-diphosphate</name>
        <dbReference type="ChEBI" id="CHEBI:58017"/>
    </ligand>
</feature>
<feature type="binding site" evidence="9">
    <location>
        <position position="124"/>
    </location>
    <ligand>
        <name>5-phospho-alpha-D-ribose 1-diphosphate</name>
        <dbReference type="ChEBI" id="CHEBI:58017"/>
    </ligand>
</feature>
<dbReference type="FunFam" id="3.40.1030.10:FF:000002">
    <property type="entry name" value="Anthranilate phosphoribosyltransferase"/>
    <property type="match status" value="1"/>
</dbReference>
<dbReference type="SUPFAM" id="SSF47648">
    <property type="entry name" value="Nucleoside phosphorylase/phosphoribosyltransferase N-terminal domain"/>
    <property type="match status" value="1"/>
</dbReference>
<dbReference type="InterPro" id="IPR005940">
    <property type="entry name" value="Anthranilate_Pribosyl_Tfrase"/>
</dbReference>
<feature type="binding site" evidence="9">
    <location>
        <begin position="87"/>
        <end position="88"/>
    </location>
    <ligand>
        <name>5-phospho-alpha-D-ribose 1-diphosphate</name>
        <dbReference type="ChEBI" id="CHEBI:58017"/>
    </ligand>
</feature>
<evidence type="ECO:0000313" key="13">
    <source>
        <dbReference type="Proteomes" id="UP000283993"/>
    </source>
</evidence>
<dbReference type="GO" id="GO:0000162">
    <property type="term" value="P:L-tryptophan biosynthetic process"/>
    <property type="evidence" value="ECO:0007669"/>
    <property type="project" value="UniProtKB-UniRule"/>
</dbReference>
<dbReference type="GO" id="GO:0004048">
    <property type="term" value="F:anthranilate phosphoribosyltransferase activity"/>
    <property type="evidence" value="ECO:0007669"/>
    <property type="project" value="UniProtKB-UniRule"/>
</dbReference>
<comment type="similarity">
    <text evidence="9">Belongs to the anthranilate phosphoribosyltransferase family.</text>
</comment>
<feature type="binding site" evidence="9">
    <location>
        <position position="84"/>
    </location>
    <ligand>
        <name>5-phospho-alpha-D-ribose 1-diphosphate</name>
        <dbReference type="ChEBI" id="CHEBI:58017"/>
    </ligand>
</feature>
<dbReference type="EC" id="2.4.2.18" evidence="9"/>
<evidence type="ECO:0000256" key="3">
    <source>
        <dbReference type="ARBA" id="ARBA00022676"/>
    </source>
</evidence>
<feature type="binding site" evidence="9">
    <location>
        <position position="170"/>
    </location>
    <ligand>
        <name>anthranilate</name>
        <dbReference type="ChEBI" id="CHEBI:16567"/>
        <label>2</label>
    </ligand>
</feature>
<evidence type="ECO:0000259" key="11">
    <source>
        <dbReference type="Pfam" id="PF02885"/>
    </source>
</evidence>
<dbReference type="Proteomes" id="UP000283993">
    <property type="component" value="Unassembled WGS sequence"/>
</dbReference>
<comment type="catalytic activity">
    <reaction evidence="7 9">
        <text>N-(5-phospho-beta-D-ribosyl)anthranilate + diphosphate = 5-phospho-alpha-D-ribose 1-diphosphate + anthranilate</text>
        <dbReference type="Rhea" id="RHEA:11768"/>
        <dbReference type="ChEBI" id="CHEBI:16567"/>
        <dbReference type="ChEBI" id="CHEBI:18277"/>
        <dbReference type="ChEBI" id="CHEBI:33019"/>
        <dbReference type="ChEBI" id="CHEBI:58017"/>
        <dbReference type="EC" id="2.4.2.18"/>
    </reaction>
</comment>
<organism evidence="12 13">
    <name type="scientific">Salinisphaera orenii MK-B5</name>
    <dbReference type="NCBI Taxonomy" id="856730"/>
    <lineage>
        <taxon>Bacteria</taxon>
        <taxon>Pseudomonadati</taxon>
        <taxon>Pseudomonadota</taxon>
        <taxon>Gammaproteobacteria</taxon>
        <taxon>Salinisphaerales</taxon>
        <taxon>Salinisphaeraceae</taxon>
        <taxon>Salinisphaera</taxon>
    </lineage>
</organism>
<dbReference type="Pfam" id="PF02885">
    <property type="entry name" value="Glycos_trans_3N"/>
    <property type="match status" value="1"/>
</dbReference>
<keyword evidence="3 9" id="KW-0328">Glycosyltransferase</keyword>
<dbReference type="PANTHER" id="PTHR43285:SF2">
    <property type="entry name" value="ANTHRANILATE PHOSPHORIBOSYLTRANSFERASE"/>
    <property type="match status" value="1"/>
</dbReference>
<accession>A0A423PLQ4</accession>
<keyword evidence="5 9" id="KW-0822">Tryptophan biosynthesis</keyword>
<dbReference type="Pfam" id="PF00591">
    <property type="entry name" value="Glycos_transf_3"/>
    <property type="match status" value="1"/>
</dbReference>
<proteinExistence type="inferred from homology"/>
<reference evidence="12 13" key="1">
    <citation type="submission" date="2013-10" db="EMBL/GenBank/DDBJ databases">
        <title>Salinisphaera orenii MK-B5 Genome Sequencing.</title>
        <authorList>
            <person name="Lai Q."/>
            <person name="Li C."/>
            <person name="Shao Z."/>
        </authorList>
    </citation>
    <scope>NUCLEOTIDE SEQUENCE [LARGE SCALE GENOMIC DNA]</scope>
    <source>
        <strain evidence="12 13">MK-B5</strain>
    </source>
</reference>
<dbReference type="InterPro" id="IPR036320">
    <property type="entry name" value="Glycosyl_Trfase_fam3_N_dom_sf"/>
</dbReference>
<dbReference type="GO" id="GO:0000287">
    <property type="term" value="F:magnesium ion binding"/>
    <property type="evidence" value="ECO:0007669"/>
    <property type="project" value="UniProtKB-UniRule"/>
</dbReference>
<dbReference type="InterPro" id="IPR035902">
    <property type="entry name" value="Nuc_phospho_transferase"/>
</dbReference>
<evidence type="ECO:0000256" key="1">
    <source>
        <dbReference type="ARBA" id="ARBA00004907"/>
    </source>
</evidence>
<dbReference type="EMBL" id="AYKH01000021">
    <property type="protein sequence ID" value="ROO26441.1"/>
    <property type="molecule type" value="Genomic_DNA"/>
</dbReference>
<evidence type="ECO:0000256" key="7">
    <source>
        <dbReference type="ARBA" id="ARBA00052328"/>
    </source>
</evidence>
<comment type="subunit">
    <text evidence="9">Homodimer.</text>
</comment>
<dbReference type="InterPro" id="IPR017459">
    <property type="entry name" value="Glycosyl_Trfase_fam3_N_dom"/>
</dbReference>
<evidence type="ECO:0000256" key="6">
    <source>
        <dbReference type="ARBA" id="ARBA00023141"/>
    </source>
</evidence>
<comment type="function">
    <text evidence="9">Catalyzes the transfer of the phosphoribosyl group of 5-phosphorylribose-1-pyrophosphate (PRPP) to anthranilate to yield N-(5'-phosphoribosyl)-anthranilate (PRA).</text>
</comment>
<comment type="caution">
    <text evidence="9">Lacks conserved residue(s) required for the propagation of feature annotation.</text>
</comment>
<keyword evidence="6 9" id="KW-0057">Aromatic amino acid biosynthesis</keyword>
<dbReference type="PANTHER" id="PTHR43285">
    <property type="entry name" value="ANTHRANILATE PHOSPHORIBOSYLTRANSFERASE"/>
    <property type="match status" value="1"/>
</dbReference>
<dbReference type="UniPathway" id="UPA00035">
    <property type="reaction ID" value="UER00041"/>
</dbReference>
<keyword evidence="9" id="KW-0479">Metal-binding</keyword>
<dbReference type="AlphaFoldDB" id="A0A423PLQ4"/>
<evidence type="ECO:0000259" key="10">
    <source>
        <dbReference type="Pfam" id="PF00591"/>
    </source>
</evidence>
<dbReference type="RefSeq" id="WP_123631378.1">
    <property type="nucleotide sequence ID" value="NZ_AYKH01000021.1"/>
</dbReference>
<feature type="binding site" evidence="9">
    <location>
        <position position="229"/>
    </location>
    <ligand>
        <name>Mg(2+)</name>
        <dbReference type="ChEBI" id="CHEBI:18420"/>
        <label>2</label>
    </ligand>
</feature>
<comment type="cofactor">
    <cofactor evidence="9">
        <name>Mg(2+)</name>
        <dbReference type="ChEBI" id="CHEBI:18420"/>
    </cofactor>
    <text evidence="9">Binds 2 magnesium ions per monomer.</text>
</comment>
<feature type="binding site" evidence="9">
    <location>
        <position position="84"/>
    </location>
    <ligand>
        <name>anthranilate</name>
        <dbReference type="ChEBI" id="CHEBI:16567"/>
        <label>1</label>
    </ligand>
</feature>
<feature type="binding site" evidence="9">
    <location>
        <position position="230"/>
    </location>
    <ligand>
        <name>Mg(2+)</name>
        <dbReference type="ChEBI" id="CHEBI:18420"/>
        <label>1</label>
    </ligand>
</feature>
<dbReference type="InterPro" id="IPR000312">
    <property type="entry name" value="Glycosyl_Trfase_fam3"/>
</dbReference>
<feature type="binding site" evidence="9">
    <location>
        <begin position="112"/>
        <end position="120"/>
    </location>
    <ligand>
        <name>5-phospho-alpha-D-ribose 1-diphosphate</name>
        <dbReference type="ChEBI" id="CHEBI:58017"/>
    </ligand>
</feature>
<evidence type="ECO:0000256" key="4">
    <source>
        <dbReference type="ARBA" id="ARBA00022679"/>
    </source>
</evidence>
<name>A0A423PLQ4_9GAMM</name>
<dbReference type="Gene3D" id="1.20.970.10">
    <property type="entry name" value="Transferase, Pyrimidine Nucleoside Phosphorylase, Chain C"/>
    <property type="match status" value="1"/>
</dbReference>
<feature type="binding site" evidence="9">
    <location>
        <position position="96"/>
    </location>
    <ligand>
        <name>Mg(2+)</name>
        <dbReference type="ChEBI" id="CHEBI:18420"/>
        <label>1</label>
    </ligand>
</feature>
<dbReference type="SUPFAM" id="SSF52418">
    <property type="entry name" value="Nucleoside phosphorylase/phosphoribosyltransferase catalytic domain"/>
    <property type="match status" value="1"/>
</dbReference>
<evidence type="ECO:0000256" key="2">
    <source>
        <dbReference type="ARBA" id="ARBA00022605"/>
    </source>
</evidence>
<keyword evidence="13" id="KW-1185">Reference proteome</keyword>
<dbReference type="HAMAP" id="MF_00211">
    <property type="entry name" value="TrpD"/>
    <property type="match status" value="1"/>
</dbReference>
<feature type="domain" description="Glycosyl transferase family 3 N-terminal" evidence="11">
    <location>
        <begin position="5"/>
        <end position="66"/>
    </location>
</feature>
<sequence length="350" mass="36144">MIDRELMNHIVAGRDLSPERMHAAMRAIMTGQATEAQIGGFLVAMRMKGETVPEIAAATAVMRELATDVPVDANLAEQLVDTCGTGGDAAGLFNVSTAAAFAVAAAGGHVAKHGNRSVSGKSGSADLLDVAGIAIDTTPEQVAECIRRLGVGFMFAPAHHGAMKYAIGPRRELGIRTIFNIIGPLTNPAGAANQVMGVFNGHLCEPLAEVLSKLGSRHVMVVHGEDGLDELSINAPTRVAELRDGRIESYKLAPEDVGLERGSLDALRVESAAESFAIVRDVLAGKPGIAADMVAFNAGAALYVAGHAPDLRAGVTRASEVLASGAAGERMAALAELTQQMTGRSGVVAP</sequence>
<feature type="domain" description="Glycosyl transferase family 3" evidence="10">
    <location>
        <begin position="77"/>
        <end position="327"/>
    </location>
</feature>
<feature type="binding site" evidence="9">
    <location>
        <position position="230"/>
    </location>
    <ligand>
        <name>Mg(2+)</name>
        <dbReference type="ChEBI" id="CHEBI:18420"/>
        <label>2</label>
    </ligand>
</feature>
<evidence type="ECO:0000256" key="9">
    <source>
        <dbReference type="HAMAP-Rule" id="MF_00211"/>
    </source>
</evidence>
<evidence type="ECO:0000256" key="8">
    <source>
        <dbReference type="ARBA" id="ARBA00061188"/>
    </source>
</evidence>
<comment type="similarity">
    <text evidence="8">In the C-terminal section; belongs to the anthranilate phosphoribosyltransferase family.</text>
</comment>
<gene>
    <name evidence="9 12" type="primary">trpD</name>
    <name evidence="12" type="ORF">SAOR_10440</name>
</gene>
<comment type="caution">
    <text evidence="12">The sequence shown here is derived from an EMBL/GenBank/DDBJ whole genome shotgun (WGS) entry which is preliminary data.</text>
</comment>
<evidence type="ECO:0000313" key="12">
    <source>
        <dbReference type="EMBL" id="ROO26441.1"/>
    </source>
</evidence>
<keyword evidence="9" id="KW-0460">Magnesium</keyword>
<dbReference type="GO" id="GO:0005829">
    <property type="term" value="C:cytosol"/>
    <property type="evidence" value="ECO:0007669"/>
    <property type="project" value="TreeGrafter"/>
</dbReference>
<keyword evidence="2 9" id="KW-0028">Amino-acid biosynthesis</keyword>